<evidence type="ECO:0000313" key="1">
    <source>
        <dbReference type="EMBL" id="MBD3324425.1"/>
    </source>
</evidence>
<evidence type="ECO:0000313" key="2">
    <source>
        <dbReference type="Proteomes" id="UP000649604"/>
    </source>
</evidence>
<proteinExistence type="predicted"/>
<sequence>MNPFHTLLKRIEQQIRFEEEEMDSEHPPNYRDQLKRSVRKEQWLNLKRWLEDSLTRPTSLTSLEQEIDRYIFARETDFFDMLDDIRVRRGYSPVSGLEMYSSAIQKEQLYLMKAWIHESRD</sequence>
<dbReference type="Proteomes" id="UP000649604">
    <property type="component" value="Unassembled WGS sequence"/>
</dbReference>
<protein>
    <submittedName>
        <fullName evidence="1">Uncharacterized protein</fullName>
    </submittedName>
</protein>
<name>A0A9D5JUJ4_9BACT</name>
<reference evidence="1" key="1">
    <citation type="submission" date="2019-11" db="EMBL/GenBank/DDBJ databases">
        <title>Microbial mats filling the niche in hypersaline microbial mats.</title>
        <authorList>
            <person name="Wong H.L."/>
            <person name="Macleod F.I."/>
            <person name="White R.A. III"/>
            <person name="Burns B.P."/>
        </authorList>
    </citation>
    <scope>NUCLEOTIDE SEQUENCE</scope>
    <source>
        <strain evidence="1">Rbin_158</strain>
    </source>
</reference>
<dbReference type="AlphaFoldDB" id="A0A9D5JUJ4"/>
<comment type="caution">
    <text evidence="1">The sequence shown here is derived from an EMBL/GenBank/DDBJ whole genome shotgun (WGS) entry which is preliminary data.</text>
</comment>
<dbReference type="EMBL" id="WJJP01000235">
    <property type="protein sequence ID" value="MBD3324425.1"/>
    <property type="molecule type" value="Genomic_DNA"/>
</dbReference>
<accession>A0A9D5JUJ4</accession>
<gene>
    <name evidence="1" type="ORF">GF339_07550</name>
</gene>
<organism evidence="1 2">
    <name type="scientific">candidate division KSB3 bacterium</name>
    <dbReference type="NCBI Taxonomy" id="2044937"/>
    <lineage>
        <taxon>Bacteria</taxon>
        <taxon>candidate division KSB3</taxon>
    </lineage>
</organism>